<name>A0A4R5PMH9_9HYPH</name>
<feature type="domain" description="HTH crp-type" evidence="5">
    <location>
        <begin position="143"/>
        <end position="215"/>
    </location>
</feature>
<dbReference type="GO" id="GO:0003677">
    <property type="term" value="F:DNA binding"/>
    <property type="evidence" value="ECO:0007669"/>
    <property type="project" value="UniProtKB-KW"/>
</dbReference>
<feature type="domain" description="Cyclic nucleotide-binding" evidence="4">
    <location>
        <begin position="9"/>
        <end position="129"/>
    </location>
</feature>
<accession>A0A4R5PMH9</accession>
<dbReference type="InterPro" id="IPR050397">
    <property type="entry name" value="Env_Response_Regulators"/>
</dbReference>
<evidence type="ECO:0000256" key="3">
    <source>
        <dbReference type="ARBA" id="ARBA00023163"/>
    </source>
</evidence>
<reference evidence="6 7" key="1">
    <citation type="journal article" date="2013" name="Int. J. Syst. Evol. Microbiol.">
        <title>Hoeflea suaedae sp. nov., an endophytic bacterium isolated from the root of the halophyte Suaeda maritima.</title>
        <authorList>
            <person name="Chung E.J."/>
            <person name="Park J.A."/>
            <person name="Pramanik P."/>
            <person name="Bibi F."/>
            <person name="Jeon C.O."/>
            <person name="Chung Y.R."/>
        </authorList>
    </citation>
    <scope>NUCLEOTIDE SEQUENCE [LARGE SCALE GENOMIC DNA]</scope>
    <source>
        <strain evidence="6 7">YC6898</strain>
    </source>
</reference>
<dbReference type="PANTHER" id="PTHR24567:SF74">
    <property type="entry name" value="HTH-TYPE TRANSCRIPTIONAL REGULATOR ARCR"/>
    <property type="match status" value="1"/>
</dbReference>
<dbReference type="Gene3D" id="2.60.120.10">
    <property type="entry name" value="Jelly Rolls"/>
    <property type="match status" value="1"/>
</dbReference>
<evidence type="ECO:0000256" key="1">
    <source>
        <dbReference type="ARBA" id="ARBA00023015"/>
    </source>
</evidence>
<dbReference type="GO" id="GO:0005829">
    <property type="term" value="C:cytosol"/>
    <property type="evidence" value="ECO:0007669"/>
    <property type="project" value="TreeGrafter"/>
</dbReference>
<dbReference type="PROSITE" id="PS50042">
    <property type="entry name" value="CNMP_BINDING_3"/>
    <property type="match status" value="1"/>
</dbReference>
<sequence>MDQLDSIPLLAGIPGDALATIARQCNWVSYDDHELVVDYADTTTDVRFILSGGVRVIFRAPSGKEMILGEIGDGMFFGELAAIDGDIRSANVTTTAKSRICAMPASVFRKLLADYPDVAMTVMQVLTQRIRQLNMRVAEHSFLDAKFRLYNELIRLSRPRSGKPDQRIVSPPPNQSELAERIGCRREVVSREIARLKTDAIVEASRGGLVLLKPETLSRLLTSAWTGE</sequence>
<organism evidence="6 7">
    <name type="scientific">Pseudohoeflea suaedae</name>
    <dbReference type="NCBI Taxonomy" id="877384"/>
    <lineage>
        <taxon>Bacteria</taxon>
        <taxon>Pseudomonadati</taxon>
        <taxon>Pseudomonadota</taxon>
        <taxon>Alphaproteobacteria</taxon>
        <taxon>Hyphomicrobiales</taxon>
        <taxon>Rhizobiaceae</taxon>
        <taxon>Pseudohoeflea</taxon>
    </lineage>
</organism>
<evidence type="ECO:0000259" key="5">
    <source>
        <dbReference type="PROSITE" id="PS51063"/>
    </source>
</evidence>
<keyword evidence="1" id="KW-0805">Transcription regulation</keyword>
<protein>
    <submittedName>
        <fullName evidence="6">Crp/Fnr family transcriptional regulator</fullName>
    </submittedName>
</protein>
<dbReference type="SUPFAM" id="SSF51206">
    <property type="entry name" value="cAMP-binding domain-like"/>
    <property type="match status" value="1"/>
</dbReference>
<dbReference type="PANTHER" id="PTHR24567">
    <property type="entry name" value="CRP FAMILY TRANSCRIPTIONAL REGULATORY PROTEIN"/>
    <property type="match status" value="1"/>
</dbReference>
<dbReference type="SUPFAM" id="SSF46785">
    <property type="entry name" value="Winged helix' DNA-binding domain"/>
    <property type="match status" value="1"/>
</dbReference>
<dbReference type="InterPro" id="IPR018490">
    <property type="entry name" value="cNMP-bd_dom_sf"/>
</dbReference>
<dbReference type="InterPro" id="IPR036388">
    <property type="entry name" value="WH-like_DNA-bd_sf"/>
</dbReference>
<dbReference type="SMART" id="SM00419">
    <property type="entry name" value="HTH_CRP"/>
    <property type="match status" value="1"/>
</dbReference>
<dbReference type="CDD" id="cd00038">
    <property type="entry name" value="CAP_ED"/>
    <property type="match status" value="1"/>
</dbReference>
<dbReference type="Gene3D" id="1.10.10.10">
    <property type="entry name" value="Winged helix-like DNA-binding domain superfamily/Winged helix DNA-binding domain"/>
    <property type="match status" value="1"/>
</dbReference>
<dbReference type="OrthoDB" id="3182344at2"/>
<dbReference type="InterPro" id="IPR036390">
    <property type="entry name" value="WH_DNA-bd_sf"/>
</dbReference>
<evidence type="ECO:0000259" key="4">
    <source>
        <dbReference type="PROSITE" id="PS50042"/>
    </source>
</evidence>
<dbReference type="PROSITE" id="PS51063">
    <property type="entry name" value="HTH_CRP_2"/>
    <property type="match status" value="1"/>
</dbReference>
<dbReference type="InterPro" id="IPR000595">
    <property type="entry name" value="cNMP-bd_dom"/>
</dbReference>
<evidence type="ECO:0000313" key="6">
    <source>
        <dbReference type="EMBL" id="TDH38163.1"/>
    </source>
</evidence>
<dbReference type="RefSeq" id="WP_133282997.1">
    <property type="nucleotide sequence ID" value="NZ_SMSI01000001.1"/>
</dbReference>
<keyword evidence="7" id="KW-1185">Reference proteome</keyword>
<dbReference type="AlphaFoldDB" id="A0A4R5PMH9"/>
<dbReference type="Proteomes" id="UP000295131">
    <property type="component" value="Unassembled WGS sequence"/>
</dbReference>
<dbReference type="InterPro" id="IPR012318">
    <property type="entry name" value="HTH_CRP"/>
</dbReference>
<dbReference type="EMBL" id="SMSI01000001">
    <property type="protein sequence ID" value="TDH38163.1"/>
    <property type="molecule type" value="Genomic_DNA"/>
</dbReference>
<dbReference type="SMART" id="SM00100">
    <property type="entry name" value="cNMP"/>
    <property type="match status" value="1"/>
</dbReference>
<keyword evidence="2" id="KW-0238">DNA-binding</keyword>
<keyword evidence="3" id="KW-0804">Transcription</keyword>
<proteinExistence type="predicted"/>
<gene>
    <name evidence="6" type="ORF">E2A64_03310</name>
</gene>
<dbReference type="Pfam" id="PF13545">
    <property type="entry name" value="HTH_Crp_2"/>
    <property type="match status" value="1"/>
</dbReference>
<dbReference type="GO" id="GO:0003700">
    <property type="term" value="F:DNA-binding transcription factor activity"/>
    <property type="evidence" value="ECO:0007669"/>
    <property type="project" value="TreeGrafter"/>
</dbReference>
<comment type="caution">
    <text evidence="6">The sequence shown here is derived from an EMBL/GenBank/DDBJ whole genome shotgun (WGS) entry which is preliminary data.</text>
</comment>
<dbReference type="InterPro" id="IPR014710">
    <property type="entry name" value="RmlC-like_jellyroll"/>
</dbReference>
<evidence type="ECO:0000313" key="7">
    <source>
        <dbReference type="Proteomes" id="UP000295131"/>
    </source>
</evidence>
<evidence type="ECO:0000256" key="2">
    <source>
        <dbReference type="ARBA" id="ARBA00023125"/>
    </source>
</evidence>
<dbReference type="Pfam" id="PF00027">
    <property type="entry name" value="cNMP_binding"/>
    <property type="match status" value="1"/>
</dbReference>